<sequence>LFLFARQDQDGSVLWDQGLRSSLRWAAVLVLLTQCSQVALGLRTASGSPCASLCSPSNDTAPSEIVCEDYQFRETAVGRKFQSCISCELNSTYVDSASDESDLEWALYNLRYGFSSCVYGYPEKVGNVSSPCPVACNDVITALEYDLTNPSGDNFDTWCGTTSFADNAITKCEACYNQTYGQSNSQVYLSNCAFSSFLMCHPNGGRFPNYPDSHLFRVDAPFFHRQPHLPYCEGRVRLGETRLIIALPILGFVVLLCVLAISCFFFIRARRKKIRKMRQPGHLHAGWNHPGSGAPQWATEYPAQAQGMYGPAVYYPEPMNGVVFVDADGRPQEVGYAKVMEPVVMSQSPEEKASQTHPTDDVPPPAEQQHPNNGKMKQVD</sequence>
<organism evidence="4 5">
    <name type="scientific">Aspergillus ochraceoroseus</name>
    <dbReference type="NCBI Taxonomy" id="138278"/>
    <lineage>
        <taxon>Eukaryota</taxon>
        <taxon>Fungi</taxon>
        <taxon>Dikarya</taxon>
        <taxon>Ascomycota</taxon>
        <taxon>Pezizomycotina</taxon>
        <taxon>Eurotiomycetes</taxon>
        <taxon>Eurotiomycetidae</taxon>
        <taxon>Eurotiales</taxon>
        <taxon>Aspergillaceae</taxon>
        <taxon>Aspergillus</taxon>
        <taxon>Aspergillus subgen. Nidulantes</taxon>
    </lineage>
</organism>
<keyword evidence="2" id="KW-0812">Transmembrane</keyword>
<feature type="transmembrane region" description="Helical" evidence="2">
    <location>
        <begin position="243"/>
        <end position="267"/>
    </location>
</feature>
<accession>A0A0F8ULT6</accession>
<keyword evidence="2" id="KW-1133">Transmembrane helix</keyword>
<keyword evidence="3" id="KW-0732">Signal</keyword>
<evidence type="ECO:0000256" key="2">
    <source>
        <dbReference type="SAM" id="Phobius"/>
    </source>
</evidence>
<keyword evidence="2" id="KW-0472">Membrane</keyword>
<evidence type="ECO:0000313" key="4">
    <source>
        <dbReference type="EMBL" id="KKK20483.1"/>
    </source>
</evidence>
<feature type="chain" id="PRO_5002528966" evidence="3">
    <location>
        <begin position="42"/>
        <end position="380"/>
    </location>
</feature>
<reference evidence="4 5" key="1">
    <citation type="submission" date="2015-02" db="EMBL/GenBank/DDBJ databases">
        <title>Draft Genome Sequences of Two Closely-Related Aflatoxigenic Aspergillus Species Obtained from the Cote d'Ivoire.</title>
        <authorList>
            <person name="Moore G.G."/>
            <person name="Beltz S.B."/>
            <person name="Mack B.M."/>
        </authorList>
    </citation>
    <scope>NUCLEOTIDE SEQUENCE [LARGE SCALE GENOMIC DNA]</scope>
    <source>
        <strain evidence="4 5">SRRC1432</strain>
    </source>
</reference>
<evidence type="ECO:0000256" key="1">
    <source>
        <dbReference type="SAM" id="MobiDB-lite"/>
    </source>
</evidence>
<comment type="caution">
    <text evidence="4">The sequence shown here is derived from an EMBL/GenBank/DDBJ whole genome shotgun (WGS) entry which is preliminary data.</text>
</comment>
<feature type="signal peptide" evidence="3">
    <location>
        <begin position="1"/>
        <end position="41"/>
    </location>
</feature>
<evidence type="ECO:0000313" key="5">
    <source>
        <dbReference type="Proteomes" id="UP000034947"/>
    </source>
</evidence>
<keyword evidence="5" id="KW-1185">Reference proteome</keyword>
<protein>
    <submittedName>
        <fullName evidence="4">Uncharacterized protein</fullName>
    </submittedName>
</protein>
<feature type="non-terminal residue" evidence="4">
    <location>
        <position position="1"/>
    </location>
</feature>
<name>A0A0F8ULT6_9EURO</name>
<dbReference type="EMBL" id="JYKN01001431">
    <property type="protein sequence ID" value="KKK20483.1"/>
    <property type="molecule type" value="Genomic_DNA"/>
</dbReference>
<dbReference type="VEuPathDB" id="FungiDB:P175DRAFT_0505792"/>
<feature type="compositionally biased region" description="Basic and acidic residues" evidence="1">
    <location>
        <begin position="349"/>
        <end position="360"/>
    </location>
</feature>
<dbReference type="AlphaFoldDB" id="A0A0F8ULT6"/>
<proteinExistence type="predicted"/>
<evidence type="ECO:0000256" key="3">
    <source>
        <dbReference type="SAM" id="SignalP"/>
    </source>
</evidence>
<dbReference type="Proteomes" id="UP000034947">
    <property type="component" value="Unassembled WGS sequence"/>
</dbReference>
<feature type="region of interest" description="Disordered" evidence="1">
    <location>
        <begin position="345"/>
        <end position="380"/>
    </location>
</feature>
<gene>
    <name evidence="4" type="ORF">AOCH_007598</name>
</gene>
<dbReference type="OrthoDB" id="5426678at2759"/>